<organism evidence="4 5">
    <name type="scientific">Terriglobus saanensis (strain ATCC BAA-1853 / DSM 23119 / SP1PR4)</name>
    <dbReference type="NCBI Taxonomy" id="401053"/>
    <lineage>
        <taxon>Bacteria</taxon>
        <taxon>Pseudomonadati</taxon>
        <taxon>Acidobacteriota</taxon>
        <taxon>Terriglobia</taxon>
        <taxon>Terriglobales</taxon>
        <taxon>Acidobacteriaceae</taxon>
        <taxon>Terriglobus</taxon>
    </lineage>
</organism>
<reference evidence="4 5" key="1">
    <citation type="journal article" date="2012" name="Stand. Genomic Sci.">
        <title>Complete genome sequence of Terriglobus saanensis type strain SP1PR4(T), an Acidobacteria from tundra soil.</title>
        <authorList>
            <person name="Rawat S.R."/>
            <person name="Mannisto M.K."/>
            <person name="Starovoytov V."/>
            <person name="Goodwin L."/>
            <person name="Nolan M."/>
            <person name="Hauser L."/>
            <person name="Land M."/>
            <person name="Davenport K.W."/>
            <person name="Woyke T."/>
            <person name="Haggblom M.M."/>
        </authorList>
    </citation>
    <scope>NUCLEOTIDE SEQUENCE</scope>
    <source>
        <strain evidence="5">ATCC BAA-1853 / DSM 23119 / SP1PR4</strain>
    </source>
</reference>
<dbReference type="RefSeq" id="WP_013567781.1">
    <property type="nucleotide sequence ID" value="NC_014963.1"/>
</dbReference>
<gene>
    <name evidence="4" type="ordered locus">AciPR4_1223</name>
</gene>
<feature type="domain" description="SbsA Ig-like" evidence="3">
    <location>
        <begin position="147"/>
        <end position="249"/>
    </location>
</feature>
<feature type="domain" description="SbsA Ig-like" evidence="3">
    <location>
        <begin position="583"/>
        <end position="690"/>
    </location>
</feature>
<dbReference type="KEGG" id="tsa:AciPR4_1223"/>
<dbReference type="STRING" id="401053.AciPR4_1223"/>
<feature type="domain" description="SbsA Ig-like" evidence="3">
    <location>
        <begin position="257"/>
        <end position="360"/>
    </location>
</feature>
<evidence type="ECO:0000313" key="4">
    <source>
        <dbReference type="EMBL" id="ADV82048.1"/>
    </source>
</evidence>
<evidence type="ECO:0000313" key="5">
    <source>
        <dbReference type="Proteomes" id="UP000006844"/>
    </source>
</evidence>
<dbReference type="OrthoDB" id="2082707at2"/>
<dbReference type="PROSITE" id="PS51257">
    <property type="entry name" value="PROKAR_LIPOPROTEIN"/>
    <property type="match status" value="1"/>
</dbReference>
<protein>
    <recommendedName>
        <fullName evidence="3">SbsA Ig-like domain-containing protein</fullName>
    </recommendedName>
</protein>
<dbReference type="EMBL" id="CP002467">
    <property type="protein sequence ID" value="ADV82048.1"/>
    <property type="molecule type" value="Genomic_DNA"/>
</dbReference>
<proteinExistence type="inferred from homology"/>
<name>E8UYG0_TERSS</name>
<accession>E8UYG0</accession>
<dbReference type="InterPro" id="IPR032812">
    <property type="entry name" value="SbsA_Ig"/>
</dbReference>
<keyword evidence="5" id="KW-1185">Reference proteome</keyword>
<dbReference type="InterPro" id="IPR014755">
    <property type="entry name" value="Cu-Rt/internalin_Ig-like"/>
</dbReference>
<feature type="domain" description="SbsA Ig-like" evidence="3">
    <location>
        <begin position="473"/>
        <end position="578"/>
    </location>
</feature>
<dbReference type="AlphaFoldDB" id="E8UYG0"/>
<feature type="domain" description="SbsA Ig-like" evidence="3">
    <location>
        <begin position="365"/>
        <end position="468"/>
    </location>
</feature>
<dbReference type="Pfam" id="PF11999">
    <property type="entry name" value="Ice_binding"/>
    <property type="match status" value="1"/>
</dbReference>
<dbReference type="Proteomes" id="UP000006844">
    <property type="component" value="Chromosome"/>
</dbReference>
<evidence type="ECO:0000259" key="3">
    <source>
        <dbReference type="Pfam" id="PF13205"/>
    </source>
</evidence>
<evidence type="ECO:0000256" key="1">
    <source>
        <dbReference type="ARBA" id="ARBA00005445"/>
    </source>
</evidence>
<dbReference type="Gene3D" id="2.60.40.1220">
    <property type="match status" value="6"/>
</dbReference>
<dbReference type="eggNOG" id="COG4932">
    <property type="taxonomic scope" value="Bacteria"/>
</dbReference>
<dbReference type="InterPro" id="IPR021884">
    <property type="entry name" value="Ice-bd_prot"/>
</dbReference>
<dbReference type="Pfam" id="PF13205">
    <property type="entry name" value="Big_5"/>
    <property type="match status" value="6"/>
</dbReference>
<keyword evidence="2" id="KW-0732">Signal</keyword>
<sequence length="955" mass="94161">MNKGRIGTASIVGMLLVLFLTGCGQEAINLPDTTRPTVVSTTPAQGATGVSVTTVPTATFSKAMNSATINATTFTLAGPGGAVVAGTVSYAATGSIATFVPAANLATSTTYVATITTGAQDAASPSNSLLANYVWTFTTSPAATVIVPTVTGSNPANGATGVALATAFNATFSTAMNASTLNANTFKLTGPGGVVVPGTIAYTATGSVATFTPLLPLATNTTYVATITTGAQSQAGVALANNFVSTFTTVPPATVPVPPVVVSTIPLNGATGVPLNQTLSAVFSNVMNPATLNTTTFRLTSSAGTAITGTVGYVAGGNTATFTPSAALLPSTTYVATITTGAQDTTGTPLAALYQWAFRTVPAPTPPTVISTTPANNAAGVPVNQSILATFSEAMNPTTINGTSFTLTAPGGVVVAGTVSYLATGSIATFAPAENLAISTTYVATITTGAQDLLGIGMANNYVWTFTTAATSDTTKPTVISTIPANGATGVAFNTAVTATFSEAMDPSTITAASFTVTGPGTTPVAGSVTYAAVGNTATFTPTVNLVPGTLFTGTITTVASDLAGNTLAVNYVWTFTTGAAPDTTPPTITQTNPVSGATGVALTQTISATFSEAMDPLTITTATFKLATAGGDAVAGTVSYDALSFIATFTPSSSLEGGTSYLATVTGAKDLAGNALAGGTIPNPWNFATGAVVVPPPVNLGTASLFGGFGGGAGMTNQGTETVVNGNIGTTAVSTLITGFHDNTPNCIYTETPLNVGLVNGSIDTAPPPPTVGCPNEGTAVTSAIAAQAAADALTAYNALVAFPNGLDVSTCPGCGGGSAGELGNRVLAPGIYKSAPGSFDITQGDLTLDAQGDPNAFWVFQMATTFGVGTPSVSRSVLLVNGAQAKNVFWQVGTAATINGIVGGGTLQGTVISQAGTAVSTAGVVAVTTINGRLLVLSGPVTLVNTVINVPAP</sequence>
<feature type="domain" description="SbsA Ig-like" evidence="3">
    <location>
        <begin position="32"/>
        <end position="139"/>
    </location>
</feature>
<comment type="similarity">
    <text evidence="1">Belongs to the ice-binding protein family.</text>
</comment>
<dbReference type="eggNOG" id="COG5276">
    <property type="taxonomic scope" value="Bacteria"/>
</dbReference>
<dbReference type="HOGENOM" id="CLU_008000_0_0_0"/>
<evidence type="ECO:0000256" key="2">
    <source>
        <dbReference type="ARBA" id="ARBA00022729"/>
    </source>
</evidence>